<dbReference type="AlphaFoldDB" id="A0AAD7GFC7"/>
<proteinExistence type="predicted"/>
<name>A0AAD7GFC7_MYCRO</name>
<comment type="caution">
    <text evidence="1">The sequence shown here is derived from an EMBL/GenBank/DDBJ whole genome shotgun (WGS) entry which is preliminary data.</text>
</comment>
<evidence type="ECO:0000313" key="2">
    <source>
        <dbReference type="Proteomes" id="UP001221757"/>
    </source>
</evidence>
<dbReference type="Proteomes" id="UP001221757">
    <property type="component" value="Unassembled WGS sequence"/>
</dbReference>
<protein>
    <submittedName>
        <fullName evidence="1">Uncharacterized protein</fullName>
    </submittedName>
</protein>
<evidence type="ECO:0000313" key="1">
    <source>
        <dbReference type="EMBL" id="KAJ7691927.1"/>
    </source>
</evidence>
<dbReference type="EMBL" id="JARKIE010000055">
    <property type="protein sequence ID" value="KAJ7691927.1"/>
    <property type="molecule type" value="Genomic_DNA"/>
</dbReference>
<sequence>MLRIGRGAAIYEDPGGSTRRRDKSESGICSCIRGVGDEFIRCLGFPRGAELGVCSVLQTRRSVKQKGRFGLGFRDISNNKQLGTRRGVVENELGEIYTVLDYSAHVGWSYRGVTAFGERGFDCDSSRDAGCGMRIWFQRTYYDAEFKFGRTAGLRPLESGVSGCAGVWGDEISLAGGWNWSRDLIRRVEEFWGDLNGRIIQRQRWVLEAPQMQRHMHVGCLLWRPGVSVSGWLAACASADWALARAGVTLGIARMCGLFNED</sequence>
<gene>
    <name evidence="1" type="ORF">B0H17DRAFT_1133453</name>
</gene>
<keyword evidence="2" id="KW-1185">Reference proteome</keyword>
<organism evidence="1 2">
    <name type="scientific">Mycena rosella</name>
    <name type="common">Pink bonnet</name>
    <name type="synonym">Agaricus rosellus</name>
    <dbReference type="NCBI Taxonomy" id="1033263"/>
    <lineage>
        <taxon>Eukaryota</taxon>
        <taxon>Fungi</taxon>
        <taxon>Dikarya</taxon>
        <taxon>Basidiomycota</taxon>
        <taxon>Agaricomycotina</taxon>
        <taxon>Agaricomycetes</taxon>
        <taxon>Agaricomycetidae</taxon>
        <taxon>Agaricales</taxon>
        <taxon>Marasmiineae</taxon>
        <taxon>Mycenaceae</taxon>
        <taxon>Mycena</taxon>
    </lineage>
</organism>
<reference evidence="1" key="1">
    <citation type="submission" date="2023-03" db="EMBL/GenBank/DDBJ databases">
        <title>Massive genome expansion in bonnet fungi (Mycena s.s.) driven by repeated elements and novel gene families across ecological guilds.</title>
        <authorList>
            <consortium name="Lawrence Berkeley National Laboratory"/>
            <person name="Harder C.B."/>
            <person name="Miyauchi S."/>
            <person name="Viragh M."/>
            <person name="Kuo A."/>
            <person name="Thoen E."/>
            <person name="Andreopoulos B."/>
            <person name="Lu D."/>
            <person name="Skrede I."/>
            <person name="Drula E."/>
            <person name="Henrissat B."/>
            <person name="Morin E."/>
            <person name="Kohler A."/>
            <person name="Barry K."/>
            <person name="LaButti K."/>
            <person name="Morin E."/>
            <person name="Salamov A."/>
            <person name="Lipzen A."/>
            <person name="Mereny Z."/>
            <person name="Hegedus B."/>
            <person name="Baldrian P."/>
            <person name="Stursova M."/>
            <person name="Weitz H."/>
            <person name="Taylor A."/>
            <person name="Grigoriev I.V."/>
            <person name="Nagy L.G."/>
            <person name="Martin F."/>
            <person name="Kauserud H."/>
        </authorList>
    </citation>
    <scope>NUCLEOTIDE SEQUENCE</scope>
    <source>
        <strain evidence="1">CBHHK067</strain>
    </source>
</reference>
<accession>A0AAD7GFC7</accession>